<dbReference type="Proteomes" id="UP001207228">
    <property type="component" value="Unassembled WGS sequence"/>
</dbReference>
<dbReference type="Pfam" id="PF03203">
    <property type="entry name" value="MerC"/>
    <property type="match status" value="1"/>
</dbReference>
<keyword evidence="1" id="KW-1133">Transmembrane helix</keyword>
<sequence length="140" mass="15614">MKLTTSIDKLGTAGLFLTAILSPCCFPLFAFAASAFGFGGAELFGPYTMWVFQGMVLLVLVGLYLSYRKHRCLYPLLLAVPGALFIFYGYHYNESGYWLYFLYAGMLALLAASAWNYRRSKLHSTCCTIPASIKTKLKLC</sequence>
<feature type="transmembrane region" description="Helical" evidence="1">
    <location>
        <begin position="47"/>
        <end position="65"/>
    </location>
</feature>
<keyword evidence="1" id="KW-0812">Transmembrane</keyword>
<feature type="transmembrane region" description="Helical" evidence="1">
    <location>
        <begin position="97"/>
        <end position="115"/>
    </location>
</feature>
<feature type="transmembrane region" description="Helical" evidence="1">
    <location>
        <begin position="72"/>
        <end position="91"/>
    </location>
</feature>
<dbReference type="InterPro" id="IPR004891">
    <property type="entry name" value="Mercury-R_MerC"/>
</dbReference>
<keyword evidence="1" id="KW-0472">Membrane</keyword>
<keyword evidence="3" id="KW-1185">Reference proteome</keyword>
<evidence type="ECO:0000256" key="1">
    <source>
        <dbReference type="SAM" id="Phobius"/>
    </source>
</evidence>
<gene>
    <name evidence="2" type="ORF">OO017_16265</name>
</gene>
<reference evidence="2 3" key="1">
    <citation type="submission" date="2022-11" db="EMBL/GenBank/DDBJ databases">
        <title>The characterization of three novel Bacteroidetes species and genomic analysis of their roles in tidal elemental geochemical cycles.</title>
        <authorList>
            <person name="Ma K.-J."/>
        </authorList>
    </citation>
    <scope>NUCLEOTIDE SEQUENCE [LARGE SCALE GENOMIC DNA]</scope>
    <source>
        <strain evidence="2 3">M82</strain>
    </source>
</reference>
<evidence type="ECO:0000313" key="2">
    <source>
        <dbReference type="EMBL" id="MCX2741516.1"/>
    </source>
</evidence>
<comment type="caution">
    <text evidence="2">The sequence shown here is derived from an EMBL/GenBank/DDBJ whole genome shotgun (WGS) entry which is preliminary data.</text>
</comment>
<name>A0ABT3RJA3_9BACT</name>
<dbReference type="EMBL" id="JAPFQO010000011">
    <property type="protein sequence ID" value="MCX2741516.1"/>
    <property type="molecule type" value="Genomic_DNA"/>
</dbReference>
<accession>A0ABT3RJA3</accession>
<evidence type="ECO:0000313" key="3">
    <source>
        <dbReference type="Proteomes" id="UP001207228"/>
    </source>
</evidence>
<protein>
    <submittedName>
        <fullName evidence="2">MerC domain-containing protein</fullName>
    </submittedName>
</protein>
<organism evidence="2 3">
    <name type="scientific">Pontibacter anaerobius</name>
    <dbReference type="NCBI Taxonomy" id="2993940"/>
    <lineage>
        <taxon>Bacteria</taxon>
        <taxon>Pseudomonadati</taxon>
        <taxon>Bacteroidota</taxon>
        <taxon>Cytophagia</taxon>
        <taxon>Cytophagales</taxon>
        <taxon>Hymenobacteraceae</taxon>
        <taxon>Pontibacter</taxon>
    </lineage>
</organism>
<proteinExistence type="predicted"/>
<dbReference type="RefSeq" id="WP_266053749.1">
    <property type="nucleotide sequence ID" value="NZ_JAPFQO010000011.1"/>
</dbReference>